<dbReference type="Proteomes" id="UP000588647">
    <property type="component" value="Unassembled WGS sequence"/>
</dbReference>
<keyword evidence="3" id="KW-0479">Metal-binding</keyword>
<feature type="binding site" evidence="3">
    <location>
        <position position="199"/>
    </location>
    <ligand>
        <name>a divalent metal cation</name>
        <dbReference type="ChEBI" id="CHEBI:60240"/>
    </ligand>
</feature>
<dbReference type="Pfam" id="PF08450">
    <property type="entry name" value="SGL"/>
    <property type="match status" value="1"/>
</dbReference>
<accession>A0A7W6HG35</accession>
<feature type="binding site" evidence="3">
    <location>
        <position position="18"/>
    </location>
    <ligand>
        <name>a divalent metal cation</name>
        <dbReference type="ChEBI" id="CHEBI:60240"/>
    </ligand>
</feature>
<feature type="binding site" evidence="3">
    <location>
        <position position="148"/>
    </location>
    <ligand>
        <name>a divalent metal cation</name>
        <dbReference type="ChEBI" id="CHEBI:60240"/>
    </ligand>
</feature>
<feature type="binding site" evidence="3">
    <location>
        <position position="103"/>
    </location>
    <ligand>
        <name>substrate</name>
    </ligand>
</feature>
<keyword evidence="6" id="KW-1185">Reference proteome</keyword>
<protein>
    <submittedName>
        <fullName evidence="5">Sugar lactone lactonase YvrE</fullName>
    </submittedName>
</protein>
<dbReference type="PANTHER" id="PTHR10907:SF47">
    <property type="entry name" value="REGUCALCIN"/>
    <property type="match status" value="1"/>
</dbReference>
<dbReference type="InterPro" id="IPR005511">
    <property type="entry name" value="SMP-30"/>
</dbReference>
<evidence type="ECO:0000313" key="5">
    <source>
        <dbReference type="EMBL" id="MBB4004508.1"/>
    </source>
</evidence>
<dbReference type="PANTHER" id="PTHR10907">
    <property type="entry name" value="REGUCALCIN"/>
    <property type="match status" value="1"/>
</dbReference>
<dbReference type="SUPFAM" id="SSF63829">
    <property type="entry name" value="Calcium-dependent phosphotriesterase"/>
    <property type="match status" value="1"/>
</dbReference>
<comment type="cofactor">
    <cofactor evidence="3">
        <name>Zn(2+)</name>
        <dbReference type="ChEBI" id="CHEBI:29105"/>
    </cofactor>
    <text evidence="3">Binds 1 divalent metal cation per subunit.</text>
</comment>
<proteinExistence type="inferred from homology"/>
<feature type="domain" description="SMP-30/Gluconolactonase/LRE-like region" evidence="4">
    <location>
        <begin position="16"/>
        <end position="257"/>
    </location>
</feature>
<evidence type="ECO:0000256" key="3">
    <source>
        <dbReference type="PIRSR" id="PIRSR605511-2"/>
    </source>
</evidence>
<feature type="binding site" evidence="3">
    <location>
        <position position="101"/>
    </location>
    <ligand>
        <name>substrate</name>
    </ligand>
</feature>
<sequence length="292" mass="31512">MTDVSVGVFSSIACRLGEGATYDPATGTAWWFDIEGKALLEKPTDADEATVHPLPFMASALAVIDGDRQLIAAQDGLYVRDRRSGRLSLHKPLEAENTATRSNDGRVHPSGALWIGTMGIEGEPGLGAIYWYRAGELRQLYPGIGIPNSICFSPDGRIAYFTDTKLYRLMRVAVDPANGLPIGEPQTFFNHTSREGGIDGSVCDVDGQVWNARWGSGMLDTYAPDGTRIGSVAIGARQVTCPAFIGQSADRLIVTSAWSGMSDAERREDPDAGKTFLLDLPVKGRHEPKVLL</sequence>
<keyword evidence="3" id="KW-0862">Zinc</keyword>
<feature type="active site" description="Proton donor/acceptor" evidence="2">
    <location>
        <position position="199"/>
    </location>
</feature>
<organism evidence="5 6">
    <name type="scientific">Aurantimonas endophytica</name>
    <dbReference type="NCBI Taxonomy" id="1522175"/>
    <lineage>
        <taxon>Bacteria</taxon>
        <taxon>Pseudomonadati</taxon>
        <taxon>Pseudomonadota</taxon>
        <taxon>Alphaproteobacteria</taxon>
        <taxon>Hyphomicrobiales</taxon>
        <taxon>Aurantimonadaceae</taxon>
        <taxon>Aurantimonas</taxon>
    </lineage>
</organism>
<dbReference type="PRINTS" id="PR01790">
    <property type="entry name" value="SMP30FAMILY"/>
</dbReference>
<dbReference type="GO" id="GO:0004341">
    <property type="term" value="F:gluconolactonase activity"/>
    <property type="evidence" value="ECO:0007669"/>
    <property type="project" value="TreeGrafter"/>
</dbReference>
<evidence type="ECO:0000256" key="1">
    <source>
        <dbReference type="ARBA" id="ARBA00008853"/>
    </source>
</evidence>
<name>A0A7W6HG35_9HYPH</name>
<dbReference type="RefSeq" id="WP_183210128.1">
    <property type="nucleotide sequence ID" value="NZ_JAAAMM010000005.1"/>
</dbReference>
<reference evidence="5 6" key="1">
    <citation type="submission" date="2020-08" db="EMBL/GenBank/DDBJ databases">
        <title>Genomic Encyclopedia of Type Strains, Phase IV (KMG-IV): sequencing the most valuable type-strain genomes for metagenomic binning, comparative biology and taxonomic classification.</title>
        <authorList>
            <person name="Goeker M."/>
        </authorList>
    </citation>
    <scope>NUCLEOTIDE SEQUENCE [LARGE SCALE GENOMIC DNA]</scope>
    <source>
        <strain evidence="5 6">DSM 103570</strain>
    </source>
</reference>
<dbReference type="AlphaFoldDB" id="A0A7W6HG35"/>
<comment type="similarity">
    <text evidence="1">Belongs to the SMP-30/CGR1 family.</text>
</comment>
<evidence type="ECO:0000259" key="4">
    <source>
        <dbReference type="Pfam" id="PF08450"/>
    </source>
</evidence>
<dbReference type="InterPro" id="IPR011042">
    <property type="entry name" value="6-blade_b-propeller_TolB-like"/>
</dbReference>
<comment type="caution">
    <text evidence="5">The sequence shown here is derived from an EMBL/GenBank/DDBJ whole genome shotgun (WGS) entry which is preliminary data.</text>
</comment>
<dbReference type="EMBL" id="JACIEM010000005">
    <property type="protein sequence ID" value="MBB4004508.1"/>
    <property type="molecule type" value="Genomic_DNA"/>
</dbReference>
<dbReference type="GO" id="GO:0019853">
    <property type="term" value="P:L-ascorbic acid biosynthetic process"/>
    <property type="evidence" value="ECO:0007669"/>
    <property type="project" value="TreeGrafter"/>
</dbReference>
<dbReference type="GO" id="GO:0005509">
    <property type="term" value="F:calcium ion binding"/>
    <property type="evidence" value="ECO:0007669"/>
    <property type="project" value="TreeGrafter"/>
</dbReference>
<dbReference type="Gene3D" id="2.120.10.30">
    <property type="entry name" value="TolB, C-terminal domain"/>
    <property type="match status" value="1"/>
</dbReference>
<evidence type="ECO:0000256" key="2">
    <source>
        <dbReference type="PIRSR" id="PIRSR605511-1"/>
    </source>
</evidence>
<feature type="binding site" evidence="3">
    <location>
        <position position="121"/>
    </location>
    <ligand>
        <name>substrate</name>
    </ligand>
</feature>
<dbReference type="InterPro" id="IPR013658">
    <property type="entry name" value="SGL"/>
</dbReference>
<gene>
    <name evidence="5" type="ORF">GGR03_003603</name>
</gene>
<evidence type="ECO:0000313" key="6">
    <source>
        <dbReference type="Proteomes" id="UP000588647"/>
    </source>
</evidence>